<sequence length="116" mass="12404">MTEVALHFAEHREKAPSPNAFNTTVHGPVGAIQSGSGSSAVIHQTVNADVSKLFELLNDMKIAINASTEIDPAARKSMFDYVEQCSAAVKADKPNRFTVKGLISRLKDIAGIVPNV</sequence>
<gene>
    <name evidence="1" type="ORF">RJN63_01035</name>
</gene>
<accession>A0AAE4G416</accession>
<dbReference type="RefSeq" id="WP_311434895.1">
    <property type="nucleotide sequence ID" value="NZ_JBCGUI010000001.1"/>
</dbReference>
<protein>
    <submittedName>
        <fullName evidence="1">Uncharacterized protein</fullName>
    </submittedName>
</protein>
<dbReference type="EMBL" id="JAVRAA010000001">
    <property type="protein sequence ID" value="MDT0335395.1"/>
    <property type="molecule type" value="Genomic_DNA"/>
</dbReference>
<proteinExistence type="predicted"/>
<name>A0AAE4G416_9BURK</name>
<evidence type="ECO:0000313" key="1">
    <source>
        <dbReference type="EMBL" id="MDT0335395.1"/>
    </source>
</evidence>
<dbReference type="AlphaFoldDB" id="A0AAE4G416"/>
<reference evidence="1" key="1">
    <citation type="submission" date="2023-02" db="EMBL/GenBank/DDBJ databases">
        <title>Description of Herbaspirillum huttiense subsp. nephrolepsisexaltata and Herbaspirillum huttiense subsp. lycopersicon.</title>
        <authorList>
            <person name="Poudel M."/>
            <person name="Sharma A."/>
            <person name="Goss E."/>
            <person name="Tapia J.H."/>
            <person name="Harmon C.M."/>
            <person name="Jones J.B."/>
        </authorList>
    </citation>
    <scope>NUCLEOTIDE SEQUENCE</scope>
    <source>
        <strain evidence="1">NC40101</strain>
    </source>
</reference>
<organism evidence="1">
    <name type="scientific">Herbaspirillum huttiense subsp. nephrolepidis</name>
    <dbReference type="NCBI Taxonomy" id="3075126"/>
    <lineage>
        <taxon>Bacteria</taxon>
        <taxon>Pseudomonadati</taxon>
        <taxon>Pseudomonadota</taxon>
        <taxon>Betaproteobacteria</taxon>
        <taxon>Burkholderiales</taxon>
        <taxon>Oxalobacteraceae</taxon>
        <taxon>Herbaspirillum</taxon>
    </lineage>
</organism>
<comment type="caution">
    <text evidence="1">The sequence shown here is derived from an EMBL/GenBank/DDBJ whole genome shotgun (WGS) entry which is preliminary data.</text>
</comment>